<dbReference type="Pfam" id="PF07433">
    <property type="entry name" value="DUF1513"/>
    <property type="match status" value="1"/>
</dbReference>
<dbReference type="Proteomes" id="UP001559025">
    <property type="component" value="Unassembled WGS sequence"/>
</dbReference>
<keyword evidence="2" id="KW-1185">Reference proteome</keyword>
<reference evidence="1 2" key="1">
    <citation type="submission" date="2024-01" db="EMBL/GenBank/DDBJ databases">
        <title>New evidence supports the origin of RcGTA from prophage.</title>
        <authorList>
            <person name="Xu Y."/>
            <person name="Liu B."/>
            <person name="Chen F."/>
        </authorList>
    </citation>
    <scope>NUCLEOTIDE SEQUENCE [LARGE SCALE GENOMIC DNA]</scope>
    <source>
        <strain evidence="1 2">CBW1107-2</strain>
    </source>
</reference>
<dbReference type="EMBL" id="JAZHFV010000001">
    <property type="protein sequence ID" value="MEX4006251.1"/>
    <property type="molecule type" value="Genomic_DNA"/>
</dbReference>
<dbReference type="InterPro" id="IPR011044">
    <property type="entry name" value="Quino_amine_DH_bsu"/>
</dbReference>
<organism evidence="1 2">
    <name type="scientific">Neoaquamicrobium sediminum</name>
    <dbReference type="NCBI Taxonomy" id="1849104"/>
    <lineage>
        <taxon>Bacteria</taxon>
        <taxon>Pseudomonadati</taxon>
        <taxon>Pseudomonadota</taxon>
        <taxon>Alphaproteobacteria</taxon>
        <taxon>Hyphomicrobiales</taxon>
        <taxon>Phyllobacteriaceae</taxon>
        <taxon>Neoaquamicrobium</taxon>
    </lineage>
</organism>
<comment type="caution">
    <text evidence="1">The sequence shown here is derived from an EMBL/GenBank/DDBJ whole genome shotgun (WGS) entry which is preliminary data.</text>
</comment>
<evidence type="ECO:0000313" key="2">
    <source>
        <dbReference type="Proteomes" id="UP001559025"/>
    </source>
</evidence>
<evidence type="ECO:0000313" key="1">
    <source>
        <dbReference type="EMBL" id="MEX4006251.1"/>
    </source>
</evidence>
<dbReference type="PIRSF" id="PIRSF028101">
    <property type="entry name" value="UCP028101"/>
    <property type="match status" value="1"/>
</dbReference>
<dbReference type="InterPro" id="IPR008311">
    <property type="entry name" value="UCP028101"/>
</dbReference>
<name>A0ABV3WPL0_9HYPH</name>
<accession>A0ABV3WPL0</accession>
<dbReference type="SUPFAM" id="SSF50969">
    <property type="entry name" value="YVTN repeat-like/Quinoprotein amine dehydrogenase"/>
    <property type="match status" value="1"/>
</dbReference>
<sequence>MALFGGLLVAPANVLAAPDSEPLFLAARTEAGRHAIAVFDSRGSELFSIPVDARGHSFAIDARNRMAVAFDRAPGTHAVLFDVDNRKDPLPLVAAPGRHFFGHGIFSSDGKLLLASENDYDEGRGVLGVYDVAAGCRRIGEFASGGVGPHDVVLMPDGRTLCVANGGILTHPDYDGIKLNLDEMTPSLTYVDLHSGELVEEVRLAPELHRLSIRHLVVDAYGVVWFGCQYEGEAADRPPLVGRHRRGEEPVLFAGPAETLRALDNYVGSVAVDLSGEIVATSSPLGGLITYWDAATGRNLGQTSLADGCGIAPLQDGGILATSGRGTIAAVDIARSRLRSVAEQPAVGWDNHLRRIG</sequence>
<gene>
    <name evidence="1" type="ORF">V1479_02980</name>
</gene>
<dbReference type="InterPro" id="IPR015943">
    <property type="entry name" value="WD40/YVTN_repeat-like_dom_sf"/>
</dbReference>
<dbReference type="RefSeq" id="WP_244648581.1">
    <property type="nucleotide sequence ID" value="NZ_JABETK010000001.1"/>
</dbReference>
<dbReference type="Gene3D" id="2.130.10.10">
    <property type="entry name" value="YVTN repeat-like/Quinoprotein amine dehydrogenase"/>
    <property type="match status" value="1"/>
</dbReference>
<proteinExistence type="predicted"/>
<protein>
    <submittedName>
        <fullName evidence="1">DUF1513 domain-containing protein</fullName>
    </submittedName>
</protein>